<dbReference type="InterPro" id="IPR049749">
    <property type="entry name" value="SCO2521-like"/>
</dbReference>
<comment type="caution">
    <text evidence="1">The sequence shown here is derived from an EMBL/GenBank/DDBJ whole genome shotgun (WGS) entry which is preliminary data.</text>
</comment>
<name>A0A101J7E3_9ACTN</name>
<keyword evidence="2" id="KW-1185">Reference proteome</keyword>
<proteinExistence type="predicted"/>
<dbReference type="AlphaFoldDB" id="A0A101J7E3"/>
<protein>
    <submittedName>
        <fullName evidence="1">Uncharacterized protein</fullName>
    </submittedName>
</protein>
<organism evidence="1 2">
    <name type="scientific">Streptomyces regalis</name>
    <dbReference type="NCBI Taxonomy" id="68262"/>
    <lineage>
        <taxon>Bacteria</taxon>
        <taxon>Bacillati</taxon>
        <taxon>Actinomycetota</taxon>
        <taxon>Actinomycetes</taxon>
        <taxon>Kitasatosporales</taxon>
        <taxon>Streptomycetaceae</taxon>
        <taxon>Streptomyces</taxon>
    </lineage>
</organism>
<dbReference type="RefSeq" id="WP_062714286.1">
    <property type="nucleotide sequence ID" value="NZ_LLZG01000407.1"/>
</dbReference>
<dbReference type="NCBIfam" id="NF040565">
    <property type="entry name" value="SCO2521_fam"/>
    <property type="match status" value="1"/>
</dbReference>
<sequence length="323" mass="35393">MTAALGQSARSVLACGEVRTCLLPSFQALDGRAAAQLLRLRADEHVRVSERPTMYALSPEVLTGVDCRLPTSNGSKVRAVGTVIARAALTEGRLLQSTAYFSAPAAGPDTRRPWGQYLVRPGLVEPFGKLPQQATVEGVLRGAGRGELDLGTIAEGLLTQLRRHALLDRRVPFKSRPTHLRWVARRQPEGERASLTNFTVAEGGLRTMELRLPEDVPAAAAAGLCEDLALHDWLLTTVQQMLDNSRIGAADGPSVVEALHPVVVHLLHLWMPRAHVDAALGHLWDVLEEKPGFSRQWEKLSRRIRDRLALQAVTMPHQAFSPR</sequence>
<evidence type="ECO:0000313" key="2">
    <source>
        <dbReference type="Proteomes" id="UP000053923"/>
    </source>
</evidence>
<dbReference type="Proteomes" id="UP000053923">
    <property type="component" value="Unassembled WGS sequence"/>
</dbReference>
<dbReference type="EMBL" id="LLZG01000407">
    <property type="protein sequence ID" value="KUL21543.1"/>
    <property type="molecule type" value="Genomic_DNA"/>
</dbReference>
<dbReference type="OrthoDB" id="3210171at2"/>
<accession>A0A101J7E3</accession>
<evidence type="ECO:0000313" key="1">
    <source>
        <dbReference type="EMBL" id="KUL21543.1"/>
    </source>
</evidence>
<reference evidence="2" key="1">
    <citation type="submission" date="2015-10" db="EMBL/GenBank/DDBJ databases">
        <authorList>
            <person name="Ju K.-S."/>
            <person name="Doroghazi J.R."/>
            <person name="Metcalf W.W."/>
        </authorList>
    </citation>
    <scope>NUCLEOTIDE SEQUENCE [LARGE SCALE GENOMIC DNA]</scope>
    <source>
        <strain evidence="2">NRRL 3151</strain>
    </source>
</reference>
<gene>
    <name evidence="1" type="ORF">ADL12_44515</name>
</gene>